<reference evidence="2" key="1">
    <citation type="submission" date="2021-01" db="EMBL/GenBank/DDBJ databases">
        <title>Marivirga aurantiaca sp. nov., isolated from intertidal surface sediments.</title>
        <authorList>
            <person name="Zhang M."/>
        </authorList>
    </citation>
    <scope>NUCLEOTIDE SEQUENCE</scope>
    <source>
        <strain evidence="2">S37H4</strain>
    </source>
</reference>
<dbReference type="RefSeq" id="WP_201430354.1">
    <property type="nucleotide sequence ID" value="NZ_JAEQBW010000002.1"/>
</dbReference>
<comment type="caution">
    <text evidence="2">The sequence shown here is derived from an EMBL/GenBank/DDBJ whole genome shotgun (WGS) entry which is preliminary data.</text>
</comment>
<feature type="signal peptide" evidence="1">
    <location>
        <begin position="1"/>
        <end position="18"/>
    </location>
</feature>
<protein>
    <submittedName>
        <fullName evidence="2">Uncharacterized protein</fullName>
    </submittedName>
</protein>
<dbReference type="EMBL" id="JAEQBW010000002">
    <property type="protein sequence ID" value="MBK6264681.1"/>
    <property type="molecule type" value="Genomic_DNA"/>
</dbReference>
<dbReference type="InterPro" id="IPR053851">
    <property type="entry name" value="DUF6929"/>
</dbReference>
<keyword evidence="1" id="KW-0732">Signal</keyword>
<name>A0A934WXE6_9BACT</name>
<accession>A0A934WXE6</accession>
<dbReference type="AlphaFoldDB" id="A0A934WXE6"/>
<sequence length="313" mass="34822">MHLYKNNIALLFSFIAMACQPNTLQIEILETKVLDGVPSASGMAISGMDIYLIGDDSPFLFQLDDNFNIVSKTTIFSIENLSDEQIPKPLKPDFEAMEMVNEDEIILFGSGSKSPERDYFVRVLLGKTLSIKKYQISAFYHYLKGIQEVHNNELNIEAVALVDQELLLFNRSGNLIFLFNYDNFLRAIQNEIPFPKPQIIKMDLPAIKGIEAGVSGATITNNSTHLILSASVEDTDNAYDDGAILGSFIGIVDIASIDDQNAWRWTLIGATNKFIKVESVSVFNQISANEAELLLVTDSDGGESLLLRGRLKW</sequence>
<dbReference type="Proteomes" id="UP000611723">
    <property type="component" value="Unassembled WGS sequence"/>
</dbReference>
<dbReference type="Pfam" id="PF22000">
    <property type="entry name" value="DUF6929"/>
    <property type="match status" value="1"/>
</dbReference>
<proteinExistence type="predicted"/>
<evidence type="ECO:0000313" key="2">
    <source>
        <dbReference type="EMBL" id="MBK6264681.1"/>
    </source>
</evidence>
<evidence type="ECO:0000256" key="1">
    <source>
        <dbReference type="SAM" id="SignalP"/>
    </source>
</evidence>
<evidence type="ECO:0000313" key="3">
    <source>
        <dbReference type="Proteomes" id="UP000611723"/>
    </source>
</evidence>
<organism evidence="2 3">
    <name type="scientific">Marivirga aurantiaca</name>
    <dbReference type="NCBI Taxonomy" id="2802615"/>
    <lineage>
        <taxon>Bacteria</taxon>
        <taxon>Pseudomonadati</taxon>
        <taxon>Bacteroidota</taxon>
        <taxon>Cytophagia</taxon>
        <taxon>Cytophagales</taxon>
        <taxon>Marivirgaceae</taxon>
        <taxon>Marivirga</taxon>
    </lineage>
</organism>
<keyword evidence="3" id="KW-1185">Reference proteome</keyword>
<dbReference type="PROSITE" id="PS51257">
    <property type="entry name" value="PROKAR_LIPOPROTEIN"/>
    <property type="match status" value="1"/>
</dbReference>
<gene>
    <name evidence="2" type="ORF">JKA74_06505</name>
</gene>
<feature type="chain" id="PRO_5037550548" evidence="1">
    <location>
        <begin position="19"/>
        <end position="313"/>
    </location>
</feature>